<sequence>MRTSNARSAEIAQTSISMPLACSMATRETAISGDQLVHRFLDRVTDNFGGIDVEPGTADDLAGLVDRSPTTTTQRVVPLVSTMRCRLPNEPTEVRITSNVSAT</sequence>
<dbReference type="Proteomes" id="UP000831484">
    <property type="component" value="Plasmid pdjl-6-4"/>
</dbReference>
<keyword evidence="1" id="KW-0614">Plasmid</keyword>
<gene>
    <name evidence="1" type="ORF">M0639_31775</name>
</gene>
<reference evidence="2" key="1">
    <citation type="journal article" date="2022" name="Environ. Microbiol.">
        <title>Functional analysis, diversity, and distribution of carbendazim hydrolases MheI and CbmA, responsible for the initial step in carbendazim degradation.</title>
        <authorList>
            <person name="Zhang M."/>
            <person name="Bai X."/>
            <person name="Li Q."/>
            <person name="Zhang L."/>
            <person name="Zhu Q."/>
            <person name="Gao S."/>
            <person name="Ke Z."/>
            <person name="Jiang M."/>
            <person name="Hu J."/>
            <person name="Qiu J."/>
            <person name="Hong Q."/>
        </authorList>
    </citation>
    <scope>NUCLEOTIDE SEQUENCE [LARGE SCALE GENOMIC DNA]</scope>
    <source>
        <strain evidence="2">djl-6</strain>
    </source>
</reference>
<accession>A0AB38RNF1</accession>
<dbReference type="RefSeq" id="WP_231914993.1">
    <property type="nucleotide sequence ID" value="NZ_CP096567.1"/>
</dbReference>
<keyword evidence="2" id="KW-1185">Reference proteome</keyword>
<geneLocation type="plasmid" evidence="1 2">
    <name>pdjl-6-4</name>
</geneLocation>
<organism evidence="1 2">
    <name type="scientific">Rhodococcus qingshengii JCM 15477</name>
    <dbReference type="NCBI Taxonomy" id="1303681"/>
    <lineage>
        <taxon>Bacteria</taxon>
        <taxon>Bacillati</taxon>
        <taxon>Actinomycetota</taxon>
        <taxon>Actinomycetes</taxon>
        <taxon>Mycobacteriales</taxon>
        <taxon>Nocardiaceae</taxon>
        <taxon>Rhodococcus</taxon>
        <taxon>Rhodococcus erythropolis group</taxon>
    </lineage>
</organism>
<evidence type="ECO:0000313" key="1">
    <source>
        <dbReference type="EMBL" id="UPU46781.1"/>
    </source>
</evidence>
<proteinExistence type="predicted"/>
<dbReference type="AlphaFoldDB" id="A0AB38RNF1"/>
<protein>
    <submittedName>
        <fullName evidence="1">Uncharacterized protein</fullName>
    </submittedName>
</protein>
<evidence type="ECO:0000313" key="2">
    <source>
        <dbReference type="Proteomes" id="UP000831484"/>
    </source>
</evidence>
<dbReference type="EMBL" id="CP096567">
    <property type="protein sequence ID" value="UPU46781.1"/>
    <property type="molecule type" value="Genomic_DNA"/>
</dbReference>
<name>A0AB38RNF1_RHOSG</name>